<name>A0AA41HB54_9BURK</name>
<dbReference type="EMBL" id="JALJZU010000004">
    <property type="protein sequence ID" value="MCP2008749.1"/>
    <property type="molecule type" value="Genomic_DNA"/>
</dbReference>
<dbReference type="Proteomes" id="UP001155901">
    <property type="component" value="Unassembled WGS sequence"/>
</dbReference>
<keyword evidence="4" id="KW-1185">Reference proteome</keyword>
<reference evidence="1" key="1">
    <citation type="submission" date="2021-07" db="EMBL/GenBank/DDBJ databases">
        <title>Characterization of violacein-producing bacteria and related species.</title>
        <authorList>
            <person name="Wilson H.S."/>
            <person name="De Leon M.E."/>
        </authorList>
    </citation>
    <scope>NUCLEOTIDE SEQUENCE</scope>
    <source>
        <strain evidence="1">HSC-15S17</strain>
    </source>
</reference>
<dbReference type="AlphaFoldDB" id="A0AA41HB54"/>
<dbReference type="EMBL" id="JAHTGR010000003">
    <property type="protein sequence ID" value="MBV6320543.1"/>
    <property type="molecule type" value="Genomic_DNA"/>
</dbReference>
<reference evidence="2" key="2">
    <citation type="submission" date="2022-03" db="EMBL/GenBank/DDBJ databases">
        <title>Genome Encyclopedia of Bacteria and Archaea VI: Functional Genomics of Type Strains.</title>
        <authorList>
            <person name="Whitman W."/>
        </authorList>
    </citation>
    <scope>NUCLEOTIDE SEQUENCE</scope>
    <source>
        <strain evidence="2">HSC-15S17</strain>
    </source>
</reference>
<accession>A0AA41HB54</accession>
<evidence type="ECO:0000313" key="3">
    <source>
        <dbReference type="Proteomes" id="UP001155901"/>
    </source>
</evidence>
<evidence type="ECO:0000313" key="1">
    <source>
        <dbReference type="EMBL" id="MBV6320543.1"/>
    </source>
</evidence>
<evidence type="ECO:0000313" key="2">
    <source>
        <dbReference type="EMBL" id="MCP2008749.1"/>
    </source>
</evidence>
<gene>
    <name evidence="1" type="ORF">KVP70_06310</name>
    <name evidence="2" type="ORF">L1274_002457</name>
</gene>
<dbReference type="Proteomes" id="UP001162889">
    <property type="component" value="Unassembled WGS sequence"/>
</dbReference>
<organism evidence="1 3">
    <name type="scientific">Duganella violaceipulchra</name>
    <dbReference type="NCBI Taxonomy" id="2849652"/>
    <lineage>
        <taxon>Bacteria</taxon>
        <taxon>Pseudomonadati</taxon>
        <taxon>Pseudomonadota</taxon>
        <taxon>Betaproteobacteria</taxon>
        <taxon>Burkholderiales</taxon>
        <taxon>Oxalobacteraceae</taxon>
        <taxon>Telluria group</taxon>
        <taxon>Duganella</taxon>
    </lineage>
</organism>
<dbReference type="RefSeq" id="WP_217941293.1">
    <property type="nucleotide sequence ID" value="NZ_JAHTGR010000003.1"/>
</dbReference>
<comment type="caution">
    <text evidence="1">The sequence shown here is derived from an EMBL/GenBank/DDBJ whole genome shotgun (WGS) entry which is preliminary data.</text>
</comment>
<proteinExistence type="predicted"/>
<protein>
    <submittedName>
        <fullName evidence="2">Thioredoxin-related protein</fullName>
    </submittedName>
</protein>
<sequence>MADALHAPLLPPLRDLRAELAALAAPSAVLVLLVSRRDCPYCLEVRRNYLAPLLREGNPRLVLRELESDTVDRLVDAAGQLQAVADVLHLLHVSFFPTVLFLGGGGRTLAAPLPGLDQAGFYGAYLDGRLQQAQAAALASPKETL</sequence>
<evidence type="ECO:0000313" key="4">
    <source>
        <dbReference type="Proteomes" id="UP001162889"/>
    </source>
</evidence>